<evidence type="ECO:0000313" key="2">
    <source>
        <dbReference type="EMBL" id="AFH95563.1"/>
    </source>
</evidence>
<gene>
    <name evidence="2" type="ordered locus">S70_18810</name>
</gene>
<feature type="transmembrane region" description="Helical" evidence="1">
    <location>
        <begin position="34"/>
        <end position="53"/>
    </location>
</feature>
<proteinExistence type="predicted"/>
<evidence type="ECO:0000256" key="1">
    <source>
        <dbReference type="SAM" id="Phobius"/>
    </source>
</evidence>
<dbReference type="KEGG" id="psi:S70_18810"/>
<dbReference type="HOGENOM" id="CLU_1814124_0_0_6"/>
<keyword evidence="1" id="KW-0812">Transmembrane</keyword>
<keyword evidence="1" id="KW-1133">Transmembrane helix</keyword>
<dbReference type="EMBL" id="CP003488">
    <property type="protein sequence ID" value="AFH95563.1"/>
    <property type="molecule type" value="Genomic_DNA"/>
</dbReference>
<sequence length="142" mass="16086">MKLTDIFERLHKCIEALNKHTDELPSISKRVSSVASNLAAYTVVNGLIFLIAIKASCRFPEFQGAFYHVSAFFIGILFFLFINDVFTNYFPLKPIKHEKLSLKLIFVYIAIIVGAVVITWLYVASVYQPLFSIPESLSKCTT</sequence>
<dbReference type="AlphaFoldDB" id="A0A140SSZ3"/>
<name>A0A140SSZ3_PROSM</name>
<reference evidence="2 3" key="1">
    <citation type="journal article" date="2012" name="J. Bacteriol.">
        <title>Complete Genome Sequence of Providencia stuartii Clinical Isolate MRSN 2154.</title>
        <authorList>
            <person name="Clifford R.J."/>
            <person name="Hang J."/>
            <person name="Riley M.C."/>
            <person name="Onmus-Leone F."/>
            <person name="Kuschner R.A."/>
            <person name="Lesho E.P."/>
            <person name="Waterman P.E."/>
        </authorList>
    </citation>
    <scope>NUCLEOTIDE SEQUENCE [LARGE SCALE GENOMIC DNA]</scope>
    <source>
        <strain evidence="2 3">MRSN 2154</strain>
    </source>
</reference>
<dbReference type="GeneID" id="93519709"/>
<organism evidence="2 3">
    <name type="scientific">Providencia stuartii (strain MRSN 2154)</name>
    <dbReference type="NCBI Taxonomy" id="1157951"/>
    <lineage>
        <taxon>Bacteria</taxon>
        <taxon>Pseudomonadati</taxon>
        <taxon>Pseudomonadota</taxon>
        <taxon>Gammaproteobacteria</taxon>
        <taxon>Enterobacterales</taxon>
        <taxon>Morganellaceae</taxon>
        <taxon>Providencia</taxon>
    </lineage>
</organism>
<dbReference type="OrthoDB" id="6465859at2"/>
<reference evidence="3" key="2">
    <citation type="submission" date="2012-04" db="EMBL/GenBank/DDBJ databases">
        <title>Complete genome sequence of Providencia stuartii clinical isolate MRSN 2154.</title>
        <authorList>
            <person name="Clifford R.J."/>
            <person name="Hang J."/>
            <person name="Riley M.C."/>
            <person name="Onmus-Leone F."/>
            <person name="Kuschner R.A."/>
            <person name="Lesho E.P."/>
            <person name="Waterman P.E."/>
        </authorList>
    </citation>
    <scope>NUCLEOTIDE SEQUENCE [LARGE SCALE GENOMIC DNA]</scope>
    <source>
        <strain evidence="3">MRSN 2154</strain>
    </source>
</reference>
<keyword evidence="1" id="KW-0472">Membrane</keyword>
<dbReference type="RefSeq" id="WP_014658137.1">
    <property type="nucleotide sequence ID" value="NC_017731.1"/>
</dbReference>
<protein>
    <submittedName>
        <fullName evidence="2">Uncharacterized protein</fullName>
    </submittedName>
</protein>
<evidence type="ECO:0000313" key="3">
    <source>
        <dbReference type="Proteomes" id="UP000005012"/>
    </source>
</evidence>
<feature type="transmembrane region" description="Helical" evidence="1">
    <location>
        <begin position="104"/>
        <end position="123"/>
    </location>
</feature>
<dbReference type="Proteomes" id="UP000005012">
    <property type="component" value="Chromosome"/>
</dbReference>
<accession>A0A140SSZ3</accession>
<feature type="transmembrane region" description="Helical" evidence="1">
    <location>
        <begin position="65"/>
        <end position="83"/>
    </location>
</feature>